<organism evidence="1 2">
    <name type="scientific">Vibrio atlanticus</name>
    <dbReference type="NCBI Taxonomy" id="693153"/>
    <lineage>
        <taxon>Bacteria</taxon>
        <taxon>Pseudomonadati</taxon>
        <taxon>Pseudomonadota</taxon>
        <taxon>Gammaproteobacteria</taxon>
        <taxon>Vibrionales</taxon>
        <taxon>Vibrionaceae</taxon>
        <taxon>Vibrio</taxon>
    </lineage>
</organism>
<feature type="non-terminal residue" evidence="1">
    <location>
        <position position="66"/>
    </location>
</feature>
<comment type="caution">
    <text evidence="1">The sequence shown here is derived from an EMBL/GenBank/DDBJ whole genome shotgun (WGS) entry which is preliminary data.</text>
</comment>
<name>A0ABV4KUM6_9VIBR</name>
<keyword evidence="2" id="KW-1185">Reference proteome</keyword>
<dbReference type="RefSeq" id="WP_371708217.1">
    <property type="nucleotide sequence ID" value="NZ_JBFSTG010000056.1"/>
</dbReference>
<accession>A0ABV4KUM6</accession>
<protein>
    <submittedName>
        <fullName evidence="1">Uncharacterized protein</fullName>
    </submittedName>
</protein>
<reference evidence="1 2" key="1">
    <citation type="submission" date="2024-06" db="EMBL/GenBank/DDBJ databases">
        <authorList>
            <person name="Steensen K."/>
            <person name="Seneca J."/>
            <person name="Bartlau N."/>
            <person name="Yu A.X."/>
            <person name="Polz M.F."/>
        </authorList>
    </citation>
    <scope>NUCLEOTIDE SEQUENCE [LARGE SCALE GENOMIC DNA]</scope>
    <source>
        <strain evidence="1 2">1F9</strain>
    </source>
</reference>
<evidence type="ECO:0000313" key="1">
    <source>
        <dbReference type="EMBL" id="MEZ8054949.1"/>
    </source>
</evidence>
<dbReference type="EMBL" id="JBGOOL010000057">
    <property type="protein sequence ID" value="MEZ8054949.1"/>
    <property type="molecule type" value="Genomic_DNA"/>
</dbReference>
<evidence type="ECO:0000313" key="2">
    <source>
        <dbReference type="Proteomes" id="UP001569175"/>
    </source>
</evidence>
<dbReference type="Proteomes" id="UP001569175">
    <property type="component" value="Unassembled WGS sequence"/>
</dbReference>
<proteinExistence type="predicted"/>
<sequence length="66" mass="7340">MSNEIIISQLGHSLQWGTNVIGNLAFSFPPDLENYRYQIAGNKKPSRSCNAVHLRVNGIFVLSIPL</sequence>
<gene>
    <name evidence="1" type="ORF">ACED57_17630</name>
</gene>